<name>A0A5C7AUH5_9FLAO</name>
<dbReference type="CDD" id="cd14659">
    <property type="entry name" value="Imelysin-like_IPPA"/>
    <property type="match status" value="1"/>
</dbReference>
<feature type="domain" description="Imelysin-like" evidence="3">
    <location>
        <begin position="74"/>
        <end position="378"/>
    </location>
</feature>
<dbReference type="OrthoDB" id="650514at2"/>
<dbReference type="GO" id="GO:0030313">
    <property type="term" value="C:cell envelope"/>
    <property type="evidence" value="ECO:0007669"/>
    <property type="project" value="UniProtKB-SubCell"/>
</dbReference>
<reference evidence="5" key="1">
    <citation type="submission" date="2019-08" db="EMBL/GenBank/DDBJ databases">
        <title>Seonamhaeicola sediminis sp. nov., isolated from marine sediment.</title>
        <authorList>
            <person name="Cao W.R."/>
        </authorList>
    </citation>
    <scope>NUCLEOTIDE SEQUENCE [LARGE SCALE GENOMIC DNA]</scope>
    <source>
        <strain evidence="5">Gy8</strain>
    </source>
</reference>
<sequence>MSHSFGFTNKQYIRGNKLLFNKKKNMKKGLLMCFAFTALIIISCSSSDDSTDKGNNNTFNREAVLTNWVNNIITPAISDFNTKLTALKSSQTQFTTTPNETNLVALQTALFNAQKSWQHIAMFNFGKAEELNYRLFMNSYPVDFITTADDSQEDDNTIVSNIEANTLAIADIDFTLEKRNNEQGLPAVDYMVNGLAATNAEIVTYYTTNAIKDNYIAYLEKVLDRMVSLTNEVVTYWNSNANTVIANNGSSATASFDKLVNDYVNYVEKGFRELKIATPSGKRNGSPDKETVESFYSPQNSKELFLEAYKAVKNLYYGTSFSNGTNGQSIDDYLDFLQATAFDADERATKNITDIIDERFAAIDQVVAGLNNDFSIQVETNNNLMLETFNVIQLYVTVLKTSALNAMDVTVDFVDSDGD</sequence>
<proteinExistence type="predicted"/>
<dbReference type="InterPro" id="IPR018976">
    <property type="entry name" value="Imelysin-like"/>
</dbReference>
<keyword evidence="5" id="KW-1185">Reference proteome</keyword>
<dbReference type="Pfam" id="PF09375">
    <property type="entry name" value="Peptidase_M75"/>
    <property type="match status" value="1"/>
</dbReference>
<dbReference type="InterPro" id="IPR034984">
    <property type="entry name" value="Imelysin-like_IPPA"/>
</dbReference>
<accession>A0A5C7AUH5</accession>
<organism evidence="4 5">
    <name type="scientific">Seonamhaeicola algicola</name>
    <dbReference type="NCBI Taxonomy" id="1719036"/>
    <lineage>
        <taxon>Bacteria</taxon>
        <taxon>Pseudomonadati</taxon>
        <taxon>Bacteroidota</taxon>
        <taxon>Flavobacteriia</taxon>
        <taxon>Flavobacteriales</taxon>
        <taxon>Flavobacteriaceae</taxon>
    </lineage>
</organism>
<dbReference type="Proteomes" id="UP000321790">
    <property type="component" value="Unassembled WGS sequence"/>
</dbReference>
<evidence type="ECO:0000313" key="5">
    <source>
        <dbReference type="Proteomes" id="UP000321790"/>
    </source>
</evidence>
<dbReference type="InterPro" id="IPR038352">
    <property type="entry name" value="Imelysin_sf"/>
</dbReference>
<evidence type="ECO:0000313" key="4">
    <source>
        <dbReference type="EMBL" id="TXE11987.1"/>
    </source>
</evidence>
<evidence type="ECO:0000256" key="1">
    <source>
        <dbReference type="ARBA" id="ARBA00004196"/>
    </source>
</evidence>
<comment type="subcellular location">
    <subcellularLocation>
        <location evidence="1">Cell envelope</location>
    </subcellularLocation>
</comment>
<dbReference type="AlphaFoldDB" id="A0A5C7AUH5"/>
<dbReference type="Gene3D" id="1.20.1420.20">
    <property type="entry name" value="M75 peptidase, HXXE motif"/>
    <property type="match status" value="1"/>
</dbReference>
<evidence type="ECO:0000256" key="2">
    <source>
        <dbReference type="ARBA" id="ARBA00022729"/>
    </source>
</evidence>
<protein>
    <submittedName>
        <fullName evidence="4">Imelysin family protein</fullName>
    </submittedName>
</protein>
<gene>
    <name evidence="4" type="ORF">FUA26_07960</name>
</gene>
<dbReference type="EMBL" id="VOSC01000019">
    <property type="protein sequence ID" value="TXE11987.1"/>
    <property type="molecule type" value="Genomic_DNA"/>
</dbReference>
<comment type="caution">
    <text evidence="4">The sequence shown here is derived from an EMBL/GenBank/DDBJ whole genome shotgun (WGS) entry which is preliminary data.</text>
</comment>
<evidence type="ECO:0000259" key="3">
    <source>
        <dbReference type="Pfam" id="PF09375"/>
    </source>
</evidence>
<keyword evidence="2" id="KW-0732">Signal</keyword>